<feature type="transmembrane region" description="Helical" evidence="7">
    <location>
        <begin position="302"/>
        <end position="323"/>
    </location>
</feature>
<reference evidence="8 9" key="1">
    <citation type="submission" date="2024-07" db="EMBL/GenBank/DDBJ databases">
        <authorList>
            <person name="Lee S."/>
            <person name="Kang M."/>
        </authorList>
    </citation>
    <scope>NUCLEOTIDE SEQUENCE [LARGE SCALE GENOMIC DNA]</scope>
    <source>
        <strain evidence="8 9">DS6</strain>
    </source>
</reference>
<evidence type="ECO:0000256" key="2">
    <source>
        <dbReference type="ARBA" id="ARBA00022475"/>
    </source>
</evidence>
<evidence type="ECO:0000256" key="5">
    <source>
        <dbReference type="ARBA" id="ARBA00023136"/>
    </source>
</evidence>
<evidence type="ECO:0000256" key="3">
    <source>
        <dbReference type="ARBA" id="ARBA00022692"/>
    </source>
</evidence>
<evidence type="ECO:0000256" key="4">
    <source>
        <dbReference type="ARBA" id="ARBA00022989"/>
    </source>
</evidence>
<feature type="region of interest" description="Disordered" evidence="6">
    <location>
        <begin position="1"/>
        <end position="21"/>
    </location>
</feature>
<dbReference type="InterPro" id="IPR001851">
    <property type="entry name" value="ABC_transp_permease"/>
</dbReference>
<sequence>MNTVANTSPAASRESAVDTRATRPTPWWRQALLTRATAILALDIALFVLFTALSDNGVFASSDNVQALLLAGTEALLLAVGLAMMLGAGIFDLSLGANLVLSSVVGARVMLHISTPAADGTYPHAAAAVLAGLLACVVTGAVFGTINGLLVAYLRINALIATLGTLGIGTGIGYVISNGTDLSGVPTQLQENFGLRTIGVLPVPALVALVVATALYVCIRYTRFGMRTLAIGSSFSAADRVGIKAPRHLLKLAILGGALAGVAGFIDLSHFGSTAIQGHSNDALNAVTAAVIGGTMLEGGKVSIIGALWGTALAVILQSGLVIVGVSSYYQLIAVGGVLILAVALDRLTYIRRRAT</sequence>
<feature type="transmembrane region" description="Helical" evidence="7">
    <location>
        <begin position="65"/>
        <end position="86"/>
    </location>
</feature>
<comment type="subcellular location">
    <subcellularLocation>
        <location evidence="1">Cell membrane</location>
        <topology evidence="1">Multi-pass membrane protein</topology>
    </subcellularLocation>
</comment>
<feature type="transmembrane region" description="Helical" evidence="7">
    <location>
        <begin position="197"/>
        <end position="219"/>
    </location>
</feature>
<feature type="transmembrane region" description="Helical" evidence="7">
    <location>
        <begin position="32"/>
        <end position="53"/>
    </location>
</feature>
<feature type="transmembrane region" description="Helical" evidence="7">
    <location>
        <begin position="93"/>
        <end position="113"/>
    </location>
</feature>
<dbReference type="EMBL" id="JBFPJR010000015">
    <property type="protein sequence ID" value="MEX0428021.1"/>
    <property type="molecule type" value="Genomic_DNA"/>
</dbReference>
<proteinExistence type="predicted"/>
<evidence type="ECO:0000313" key="9">
    <source>
        <dbReference type="Proteomes" id="UP001556631"/>
    </source>
</evidence>
<keyword evidence="2" id="KW-1003">Cell membrane</keyword>
<dbReference type="Proteomes" id="UP001556631">
    <property type="component" value="Unassembled WGS sequence"/>
</dbReference>
<accession>A0ABV3SYJ4</accession>
<dbReference type="CDD" id="cd06579">
    <property type="entry name" value="TM_PBP1_transp_AraH_like"/>
    <property type="match status" value="1"/>
</dbReference>
<feature type="transmembrane region" description="Helical" evidence="7">
    <location>
        <begin position="125"/>
        <end position="146"/>
    </location>
</feature>
<organism evidence="8 9">
    <name type="scientific">Nocardioides eburneus</name>
    <dbReference type="NCBI Taxonomy" id="3231482"/>
    <lineage>
        <taxon>Bacteria</taxon>
        <taxon>Bacillati</taxon>
        <taxon>Actinomycetota</taxon>
        <taxon>Actinomycetes</taxon>
        <taxon>Propionibacteriales</taxon>
        <taxon>Nocardioidaceae</taxon>
        <taxon>Nocardioides</taxon>
    </lineage>
</organism>
<feature type="transmembrane region" description="Helical" evidence="7">
    <location>
        <begin position="158"/>
        <end position="177"/>
    </location>
</feature>
<gene>
    <name evidence="8" type="ORF">AB3X52_10355</name>
</gene>
<keyword evidence="3 7" id="KW-0812">Transmembrane</keyword>
<feature type="compositionally biased region" description="Polar residues" evidence="6">
    <location>
        <begin position="1"/>
        <end position="10"/>
    </location>
</feature>
<keyword evidence="4 7" id="KW-1133">Transmembrane helix</keyword>
<protein>
    <submittedName>
        <fullName evidence="8">ABC transporter permease</fullName>
    </submittedName>
</protein>
<evidence type="ECO:0000313" key="8">
    <source>
        <dbReference type="EMBL" id="MEX0428021.1"/>
    </source>
</evidence>
<feature type="transmembrane region" description="Helical" evidence="7">
    <location>
        <begin position="329"/>
        <end position="350"/>
    </location>
</feature>
<dbReference type="Pfam" id="PF02653">
    <property type="entry name" value="BPD_transp_2"/>
    <property type="match status" value="1"/>
</dbReference>
<dbReference type="PANTHER" id="PTHR32196:SF72">
    <property type="entry name" value="RIBOSE IMPORT PERMEASE PROTEIN RBSC"/>
    <property type="match status" value="1"/>
</dbReference>
<name>A0ABV3SYJ4_9ACTN</name>
<dbReference type="PANTHER" id="PTHR32196">
    <property type="entry name" value="ABC TRANSPORTER PERMEASE PROTEIN YPHD-RELATED-RELATED"/>
    <property type="match status" value="1"/>
</dbReference>
<keyword evidence="5 7" id="KW-0472">Membrane</keyword>
<dbReference type="RefSeq" id="WP_367993947.1">
    <property type="nucleotide sequence ID" value="NZ_JBFPJR010000015.1"/>
</dbReference>
<comment type="caution">
    <text evidence="8">The sequence shown here is derived from an EMBL/GenBank/DDBJ whole genome shotgun (WGS) entry which is preliminary data.</text>
</comment>
<evidence type="ECO:0000256" key="6">
    <source>
        <dbReference type="SAM" id="MobiDB-lite"/>
    </source>
</evidence>
<evidence type="ECO:0000256" key="1">
    <source>
        <dbReference type="ARBA" id="ARBA00004651"/>
    </source>
</evidence>
<keyword evidence="9" id="KW-1185">Reference proteome</keyword>
<evidence type="ECO:0000256" key="7">
    <source>
        <dbReference type="SAM" id="Phobius"/>
    </source>
</evidence>